<protein>
    <submittedName>
        <fullName evidence="2">Uncharacterized protein</fullName>
    </submittedName>
</protein>
<keyword evidence="1" id="KW-0812">Transmembrane</keyword>
<keyword evidence="1" id="KW-1133">Transmembrane helix</keyword>
<dbReference type="Proteomes" id="UP000468531">
    <property type="component" value="Unassembled WGS sequence"/>
</dbReference>
<evidence type="ECO:0000313" key="2">
    <source>
        <dbReference type="EMBL" id="NEU97286.1"/>
    </source>
</evidence>
<sequence>MLDRFNTNIATVALIVGLTGGAIAGQFEDGVEALGRGDYPTATRLLGPLAEKGDTRAQIALGVGPAVKGYTPPSTSVSPFGIYLIFVAIILAVSGATYARLRLQIQNRRIRRDEFLTQLPPEVHAEINHARQIAAERPWTPIAFKLDSIEMTDRGMRFHANGEHLGHAFSFGLALTMSYGPVAVCEWYRDGDASEGLIDILAYLAGVPRGDSHFDELVKTSLIILRAAPPNVPFAQVASLRCKVFFEFTEDNPEIYLDLDFAEKTGLIREKNPMDRKRLVYAFQANDQRESTPL</sequence>
<reference evidence="2 3" key="1">
    <citation type="journal article" date="2020" name="Arch. Microbiol.">
        <title>Bradyrhizobium uaiense sp. nov., a new highly efficient cowpea symbiont.</title>
        <authorList>
            <person name="Cabral Michel D."/>
            <person name="Azarias Guimaraes A."/>
            <person name="Martins da Costa E."/>
            <person name="Soares de Carvalho T."/>
            <person name="Balsanelli E."/>
            <person name="Willems A."/>
            <person name="Maltempi de Souza E."/>
            <person name="de Souza Moreira F.M."/>
        </authorList>
    </citation>
    <scope>NUCLEOTIDE SEQUENCE [LARGE SCALE GENOMIC DNA]</scope>
    <source>
        <strain evidence="2 3">UFLA 03-164</strain>
    </source>
</reference>
<keyword evidence="1" id="KW-0472">Membrane</keyword>
<dbReference type="RefSeq" id="WP_163154585.1">
    <property type="nucleotide sequence ID" value="NZ_VKHP01000054.1"/>
</dbReference>
<accession>A0A6P1BFI3</accession>
<keyword evidence="3" id="KW-1185">Reference proteome</keyword>
<proteinExistence type="predicted"/>
<name>A0A6P1BFI3_9BRAD</name>
<dbReference type="EMBL" id="VKHP01000054">
    <property type="protein sequence ID" value="NEU97286.1"/>
    <property type="molecule type" value="Genomic_DNA"/>
</dbReference>
<gene>
    <name evidence="2" type="ORF">FNJ47_15950</name>
</gene>
<comment type="caution">
    <text evidence="2">The sequence shown here is derived from an EMBL/GenBank/DDBJ whole genome shotgun (WGS) entry which is preliminary data.</text>
</comment>
<dbReference type="AlphaFoldDB" id="A0A6P1BFI3"/>
<feature type="transmembrane region" description="Helical" evidence="1">
    <location>
        <begin position="80"/>
        <end position="101"/>
    </location>
</feature>
<evidence type="ECO:0000313" key="3">
    <source>
        <dbReference type="Proteomes" id="UP000468531"/>
    </source>
</evidence>
<organism evidence="2 3">
    <name type="scientific">Bradyrhizobium uaiense</name>
    <dbReference type="NCBI Taxonomy" id="2594946"/>
    <lineage>
        <taxon>Bacteria</taxon>
        <taxon>Pseudomonadati</taxon>
        <taxon>Pseudomonadota</taxon>
        <taxon>Alphaproteobacteria</taxon>
        <taxon>Hyphomicrobiales</taxon>
        <taxon>Nitrobacteraceae</taxon>
        <taxon>Bradyrhizobium</taxon>
    </lineage>
</organism>
<evidence type="ECO:0000256" key="1">
    <source>
        <dbReference type="SAM" id="Phobius"/>
    </source>
</evidence>